<feature type="transmembrane region" description="Helical" evidence="1">
    <location>
        <begin position="178"/>
        <end position="197"/>
    </location>
</feature>
<accession>A0ABY7R2X3</accession>
<reference evidence="2 3" key="1">
    <citation type="submission" date="2023-01" db="EMBL/GenBank/DDBJ databases">
        <authorList>
            <person name="Lee S.H."/>
            <person name="Jung H.S."/>
            <person name="Yun J.U."/>
        </authorList>
    </citation>
    <scope>NUCLEOTIDE SEQUENCE [LARGE SCALE GENOMIC DNA]</scope>
    <source>
        <strain evidence="2 3">CBA3108</strain>
    </source>
</reference>
<gene>
    <name evidence="2" type="ORF">O6R08_06765</name>
</gene>
<feature type="transmembrane region" description="Helical" evidence="1">
    <location>
        <begin position="88"/>
        <end position="104"/>
    </location>
</feature>
<reference evidence="2 3" key="2">
    <citation type="submission" date="2023-06" db="EMBL/GenBank/DDBJ databases">
        <title>The Gram-positive Non-spore-bearing Anaerobic Bacilli of Human Feces.</title>
        <authorList>
            <person name="Eggerth A.H."/>
        </authorList>
    </citation>
    <scope>NUCLEOTIDE SEQUENCE [LARGE SCALE GENOMIC DNA]</scope>
    <source>
        <strain evidence="2 3">CBA3108</strain>
    </source>
</reference>
<feature type="transmembrane region" description="Helical" evidence="1">
    <location>
        <begin position="124"/>
        <end position="157"/>
    </location>
</feature>
<keyword evidence="1" id="KW-1133">Transmembrane helix</keyword>
<organism evidence="2 3">
    <name type="scientific">Cutibacterium equinum</name>
    <dbReference type="NCBI Taxonomy" id="3016342"/>
    <lineage>
        <taxon>Bacteria</taxon>
        <taxon>Bacillati</taxon>
        <taxon>Actinomycetota</taxon>
        <taxon>Actinomycetes</taxon>
        <taxon>Propionibacteriales</taxon>
        <taxon>Propionibacteriaceae</taxon>
        <taxon>Cutibacterium</taxon>
    </lineage>
</organism>
<feature type="transmembrane region" description="Helical" evidence="1">
    <location>
        <begin position="47"/>
        <end position="67"/>
    </location>
</feature>
<keyword evidence="1" id="KW-0812">Transmembrane</keyword>
<sequence>MTGRMSGFGWFLRSRGLVAVVAYLTVGAVCAHYLGGDLVAVPFAENRSVDVGLGPSSLSGILASVLFSSPDPQREQAFPDRPIRAMRVVWAAIVLIWPVAWAVLFNGDQPTSLWWVLWFARNHVLLVGMAMVASVVVSVAWAWLPGTIFVLSCWILGTKNSAATPYWWALLNQSPLDPLSLAVSAVLVVVGLVLQWHTPGLPR</sequence>
<dbReference type="EMBL" id="CP115668">
    <property type="protein sequence ID" value="WCC81123.1"/>
    <property type="molecule type" value="Genomic_DNA"/>
</dbReference>
<evidence type="ECO:0000313" key="3">
    <source>
        <dbReference type="Proteomes" id="UP001212097"/>
    </source>
</evidence>
<evidence type="ECO:0000313" key="2">
    <source>
        <dbReference type="EMBL" id="WCC81123.1"/>
    </source>
</evidence>
<proteinExistence type="predicted"/>
<name>A0ABY7R2X3_9ACTN</name>
<keyword evidence="1" id="KW-0472">Membrane</keyword>
<dbReference type="RefSeq" id="WP_271419301.1">
    <property type="nucleotide sequence ID" value="NZ_CP115668.1"/>
</dbReference>
<dbReference type="Proteomes" id="UP001212097">
    <property type="component" value="Chromosome"/>
</dbReference>
<keyword evidence="3" id="KW-1185">Reference proteome</keyword>
<protein>
    <submittedName>
        <fullName evidence="2">Uncharacterized protein</fullName>
    </submittedName>
</protein>
<evidence type="ECO:0000256" key="1">
    <source>
        <dbReference type="SAM" id="Phobius"/>
    </source>
</evidence>